<reference evidence="8 9" key="1">
    <citation type="submission" date="2023-10" db="EMBL/GenBank/DDBJ databases">
        <authorList>
            <person name="Maclean D."/>
            <person name="Macfadyen A."/>
        </authorList>
    </citation>
    <scope>NUCLEOTIDE SEQUENCE [LARGE SCALE GENOMIC DNA]</scope>
</reference>
<dbReference type="GO" id="GO:0016757">
    <property type="term" value="F:glycosyltransferase activity"/>
    <property type="evidence" value="ECO:0007669"/>
    <property type="project" value="UniProtKB-KW"/>
</dbReference>
<feature type="compositionally biased region" description="Gly residues" evidence="6">
    <location>
        <begin position="50"/>
        <end position="60"/>
    </location>
</feature>
<evidence type="ECO:0000256" key="2">
    <source>
        <dbReference type="ARBA" id="ARBA00022475"/>
    </source>
</evidence>
<comment type="subcellular location">
    <subcellularLocation>
        <location evidence="1">Cell membrane</location>
    </subcellularLocation>
</comment>
<accession>A0AAV1HV08</accession>
<dbReference type="Proteomes" id="UP001314263">
    <property type="component" value="Unassembled WGS sequence"/>
</dbReference>
<proteinExistence type="predicted"/>
<dbReference type="SUPFAM" id="SSF53448">
    <property type="entry name" value="Nucleotide-diphospho-sugar transferases"/>
    <property type="match status" value="1"/>
</dbReference>
<dbReference type="CDD" id="cd02522">
    <property type="entry name" value="GT_2_like_a"/>
    <property type="match status" value="1"/>
</dbReference>
<comment type="caution">
    <text evidence="8">The sequence shown here is derived from an EMBL/GenBank/DDBJ whole genome shotgun (WGS) entry which is preliminary data.</text>
</comment>
<evidence type="ECO:0000256" key="1">
    <source>
        <dbReference type="ARBA" id="ARBA00004236"/>
    </source>
</evidence>
<evidence type="ECO:0000313" key="8">
    <source>
        <dbReference type="EMBL" id="CAK0738816.1"/>
    </source>
</evidence>
<dbReference type="PANTHER" id="PTHR43646">
    <property type="entry name" value="GLYCOSYLTRANSFERASE"/>
    <property type="match status" value="1"/>
</dbReference>
<keyword evidence="5" id="KW-0472">Membrane</keyword>
<organism evidence="8 9">
    <name type="scientific">Coccomyxa viridis</name>
    <dbReference type="NCBI Taxonomy" id="1274662"/>
    <lineage>
        <taxon>Eukaryota</taxon>
        <taxon>Viridiplantae</taxon>
        <taxon>Chlorophyta</taxon>
        <taxon>core chlorophytes</taxon>
        <taxon>Trebouxiophyceae</taxon>
        <taxon>Trebouxiophyceae incertae sedis</taxon>
        <taxon>Coccomyxaceae</taxon>
        <taxon>Coccomyxa</taxon>
    </lineage>
</organism>
<dbReference type="PANTHER" id="PTHR43646:SF2">
    <property type="entry name" value="GLYCOSYLTRANSFERASE 2-LIKE DOMAIN-CONTAINING PROTEIN"/>
    <property type="match status" value="1"/>
</dbReference>
<keyword evidence="3" id="KW-0328">Glycosyltransferase</keyword>
<evidence type="ECO:0000256" key="5">
    <source>
        <dbReference type="ARBA" id="ARBA00023136"/>
    </source>
</evidence>
<keyword evidence="9" id="KW-1185">Reference proteome</keyword>
<evidence type="ECO:0000256" key="4">
    <source>
        <dbReference type="ARBA" id="ARBA00022679"/>
    </source>
</evidence>
<dbReference type="AlphaFoldDB" id="A0AAV1HV08"/>
<evidence type="ECO:0000256" key="3">
    <source>
        <dbReference type="ARBA" id="ARBA00022676"/>
    </source>
</evidence>
<dbReference type="InterPro" id="IPR029044">
    <property type="entry name" value="Nucleotide-diphossugar_trans"/>
</dbReference>
<evidence type="ECO:0000256" key="6">
    <source>
        <dbReference type="SAM" id="MobiDB-lite"/>
    </source>
</evidence>
<dbReference type="Gene3D" id="3.90.550.10">
    <property type="entry name" value="Spore Coat Polysaccharide Biosynthesis Protein SpsA, Chain A"/>
    <property type="match status" value="1"/>
</dbReference>
<protein>
    <recommendedName>
        <fullName evidence="7">Glycosyltransferase 2-like domain-containing protein</fullName>
    </recommendedName>
</protein>
<dbReference type="GO" id="GO:0005886">
    <property type="term" value="C:plasma membrane"/>
    <property type="evidence" value="ECO:0007669"/>
    <property type="project" value="UniProtKB-SubCell"/>
</dbReference>
<keyword evidence="2" id="KW-1003">Cell membrane</keyword>
<dbReference type="Pfam" id="PF00535">
    <property type="entry name" value="Glycos_transf_2"/>
    <property type="match status" value="1"/>
</dbReference>
<dbReference type="InterPro" id="IPR001173">
    <property type="entry name" value="Glyco_trans_2-like"/>
</dbReference>
<feature type="domain" description="Glycosyltransferase 2-like" evidence="7">
    <location>
        <begin position="114"/>
        <end position="235"/>
    </location>
</feature>
<evidence type="ECO:0000313" key="9">
    <source>
        <dbReference type="Proteomes" id="UP001314263"/>
    </source>
</evidence>
<name>A0AAV1HV08_9CHLO</name>
<feature type="region of interest" description="Disordered" evidence="6">
    <location>
        <begin position="20"/>
        <end position="74"/>
    </location>
</feature>
<dbReference type="EMBL" id="CAUYUE010000002">
    <property type="protein sequence ID" value="CAK0738816.1"/>
    <property type="molecule type" value="Genomic_DNA"/>
</dbReference>
<keyword evidence="4" id="KW-0808">Transferase</keyword>
<evidence type="ECO:0000259" key="7">
    <source>
        <dbReference type="Pfam" id="PF00535"/>
    </source>
</evidence>
<sequence length="391" mass="43043">MIERSGTPFRSVKYLQYPPIALSRRPHRPSSRSALSRNKSIRATLSDTAGTGGSSGGGGKQTKHTLSDDESDDRSGDPLGLLVLAVAGALTAYQIKDILEEPLWLEDTQLKSVSVIVPALNEESQIRDCVRSLRELDPPAHEILVVDGGSDDSTAKLAKQAGARVILAKRGRASQMNAGAEVAQGDLLCFMHADSRIPRNAVECMRKTARDKRVVLGGFRTVIKDGDRTMIFMTAHQLIKTFYIAALFRPLSFLRGARLLFGDQTLFCRTADFKRVGGYAARLPIMEDADLCIRLHMAGPGPSSHGQAAGIQTTKDKPQSRKHFFSSWTRRRGKVIMVLNPAAETSGRRLQAWGNPKATAVHFIIGVKWYMGATPEQMKDLYARMYTDAYR</sequence>
<gene>
    <name evidence="8" type="ORF">CVIRNUC_001097</name>
</gene>
<dbReference type="InterPro" id="IPR026461">
    <property type="entry name" value="Trfase_2_rSAM/seldom_assoc"/>
</dbReference>